<evidence type="ECO:0000256" key="1">
    <source>
        <dbReference type="SAM" id="MobiDB-lite"/>
    </source>
</evidence>
<proteinExistence type="predicted"/>
<evidence type="ECO:0000313" key="2">
    <source>
        <dbReference type="EMBL" id="EYB84178.1"/>
    </source>
</evidence>
<dbReference type="AlphaFoldDB" id="A0A016S0N5"/>
<gene>
    <name evidence="2" type="primary">Acey_s0322.g2457</name>
    <name evidence="2" type="ORF">Y032_0322g2457</name>
</gene>
<dbReference type="Proteomes" id="UP000024635">
    <property type="component" value="Unassembled WGS sequence"/>
</dbReference>
<reference evidence="3" key="1">
    <citation type="journal article" date="2015" name="Nat. Genet.">
        <title>The genome and transcriptome of the zoonotic hookworm Ancylostoma ceylanicum identify infection-specific gene families.</title>
        <authorList>
            <person name="Schwarz E.M."/>
            <person name="Hu Y."/>
            <person name="Antoshechkin I."/>
            <person name="Miller M.M."/>
            <person name="Sternberg P.W."/>
            <person name="Aroian R.V."/>
        </authorList>
    </citation>
    <scope>NUCLEOTIDE SEQUENCE</scope>
    <source>
        <strain evidence="3">HY135</strain>
    </source>
</reference>
<keyword evidence="3" id="KW-1185">Reference proteome</keyword>
<protein>
    <submittedName>
        <fullName evidence="2">Uncharacterized protein</fullName>
    </submittedName>
</protein>
<name>A0A016S0N5_9BILA</name>
<dbReference type="EMBL" id="JARK01001658">
    <property type="protein sequence ID" value="EYB84178.1"/>
    <property type="molecule type" value="Genomic_DNA"/>
</dbReference>
<feature type="compositionally biased region" description="Polar residues" evidence="1">
    <location>
        <begin position="77"/>
        <end position="90"/>
    </location>
</feature>
<feature type="region of interest" description="Disordered" evidence="1">
    <location>
        <begin position="43"/>
        <end position="90"/>
    </location>
</feature>
<organism evidence="2 3">
    <name type="scientific">Ancylostoma ceylanicum</name>
    <dbReference type="NCBI Taxonomy" id="53326"/>
    <lineage>
        <taxon>Eukaryota</taxon>
        <taxon>Metazoa</taxon>
        <taxon>Ecdysozoa</taxon>
        <taxon>Nematoda</taxon>
        <taxon>Chromadorea</taxon>
        <taxon>Rhabditida</taxon>
        <taxon>Rhabditina</taxon>
        <taxon>Rhabditomorpha</taxon>
        <taxon>Strongyloidea</taxon>
        <taxon>Ancylostomatidae</taxon>
        <taxon>Ancylostomatinae</taxon>
        <taxon>Ancylostoma</taxon>
    </lineage>
</organism>
<sequence>MRTQRHSIPADVWWMRQEVYWRDDPTDADESCFIFEGKLLKAPDAKTRKRTTNHKFHGPRPPPPFNEDARKEDYGSQGDTKASTRDQYQG</sequence>
<evidence type="ECO:0000313" key="3">
    <source>
        <dbReference type="Proteomes" id="UP000024635"/>
    </source>
</evidence>
<accession>A0A016S0N5</accession>
<feature type="compositionally biased region" description="Basic residues" evidence="1">
    <location>
        <begin position="47"/>
        <end position="58"/>
    </location>
</feature>
<comment type="caution">
    <text evidence="2">The sequence shown here is derived from an EMBL/GenBank/DDBJ whole genome shotgun (WGS) entry which is preliminary data.</text>
</comment>